<keyword evidence="3" id="KW-0645">Protease</keyword>
<dbReference type="InterPro" id="IPR012338">
    <property type="entry name" value="Beta-lactam/transpept-like"/>
</dbReference>
<dbReference type="RefSeq" id="WP_052403094.1">
    <property type="nucleotide sequence ID" value="NZ_CCVW01000001.1"/>
</dbReference>
<dbReference type="EMBL" id="CCSB01000001">
    <property type="protein sequence ID" value="CDZ76288.1"/>
    <property type="molecule type" value="Genomic_DNA"/>
</dbReference>
<dbReference type="OrthoDB" id="9799367at2"/>
<gene>
    <name evidence="3" type="ORF">BN59_00555</name>
</gene>
<feature type="chain" id="PRO_5009744071" evidence="1">
    <location>
        <begin position="26"/>
        <end position="370"/>
    </location>
</feature>
<evidence type="ECO:0000313" key="3">
    <source>
        <dbReference type="EMBL" id="CDZ76288.1"/>
    </source>
</evidence>
<dbReference type="AlphaFoldDB" id="A0A078KX60"/>
<dbReference type="SUPFAM" id="SSF56601">
    <property type="entry name" value="beta-lactamase/transpeptidase-like"/>
    <property type="match status" value="1"/>
</dbReference>
<dbReference type="InterPro" id="IPR001466">
    <property type="entry name" value="Beta-lactam-related"/>
</dbReference>
<dbReference type="eggNOG" id="COG1680">
    <property type="taxonomic scope" value="Bacteria"/>
</dbReference>
<proteinExistence type="predicted"/>
<name>A0A078KX60_9GAMM</name>
<dbReference type="PANTHER" id="PTHR46825:SF7">
    <property type="entry name" value="D-ALANYL-D-ALANINE CARBOXYPEPTIDASE"/>
    <property type="match status" value="1"/>
</dbReference>
<feature type="signal peptide" evidence="1">
    <location>
        <begin position="1"/>
        <end position="25"/>
    </location>
</feature>
<dbReference type="GO" id="GO:0004180">
    <property type="term" value="F:carboxypeptidase activity"/>
    <property type="evidence" value="ECO:0007669"/>
    <property type="project" value="UniProtKB-KW"/>
</dbReference>
<sequence>MQKMSKMLIVSLLAVLPCLQNPAYAEISQSWLDAKIQAFIKDKPVKAMIYGLWINGEPVSVQATGESMTAVPATKDMHFRIGGVTETMLTTLLMQMVEQKVVKLDDKISRWYPDLPNADLVNLKMLANCTSGYPDFVYNKKFIDVALNQPFKQWTDKELIDFAFMEAPLFKPDTDQHYTHTDFVLLGAILSQAGKKPLKGLLHSYILKPLAMRGTEFNLTATMLSPTLHSFSQDRGVYEDATFWDPSWTAASGAVNSTIDDLGRWAEAWMQGNLLSAESTQKLRAPDTVGKGKNREDRYFAMGFAVVNHWLIQNPRFGGYSGFFAVLPEKNMVFIAFNTLKADDKESPNFSMELWKQLAGELAPEYPSTL</sequence>
<dbReference type="Pfam" id="PF00144">
    <property type="entry name" value="Beta-lactamase"/>
    <property type="match status" value="1"/>
</dbReference>
<keyword evidence="3" id="KW-0378">Hydrolase</keyword>
<keyword evidence="3" id="KW-0121">Carboxypeptidase</keyword>
<evidence type="ECO:0000256" key="1">
    <source>
        <dbReference type="SAM" id="SignalP"/>
    </source>
</evidence>
<reference evidence="3 4" key="1">
    <citation type="submission" date="2014-06" db="EMBL/GenBank/DDBJ databases">
        <authorList>
            <person name="Urmite Genomes Urmite Genomes"/>
        </authorList>
    </citation>
    <scope>NUCLEOTIDE SEQUENCE [LARGE SCALE GENOMIC DNA]</scope>
</reference>
<protein>
    <submittedName>
        <fullName evidence="3">D-alanyl-D-alanine carboxypeptidase</fullName>
    </submittedName>
</protein>
<dbReference type="InterPro" id="IPR050491">
    <property type="entry name" value="AmpC-like"/>
</dbReference>
<dbReference type="PANTHER" id="PTHR46825">
    <property type="entry name" value="D-ALANYL-D-ALANINE-CARBOXYPEPTIDASE/ENDOPEPTIDASE AMPH"/>
    <property type="match status" value="1"/>
</dbReference>
<evidence type="ECO:0000313" key="4">
    <source>
        <dbReference type="Proteomes" id="UP000044071"/>
    </source>
</evidence>
<organism evidence="3 4">
    <name type="scientific">Legionella massiliensis</name>
    <dbReference type="NCBI Taxonomy" id="1034943"/>
    <lineage>
        <taxon>Bacteria</taxon>
        <taxon>Pseudomonadati</taxon>
        <taxon>Pseudomonadota</taxon>
        <taxon>Gammaproteobacteria</taxon>
        <taxon>Legionellales</taxon>
        <taxon>Legionellaceae</taxon>
        <taxon>Legionella</taxon>
    </lineage>
</organism>
<dbReference type="STRING" id="1034943.BN59_00555"/>
<evidence type="ECO:0000259" key="2">
    <source>
        <dbReference type="Pfam" id="PF00144"/>
    </source>
</evidence>
<dbReference type="Gene3D" id="3.40.710.10">
    <property type="entry name" value="DD-peptidase/beta-lactamase superfamily"/>
    <property type="match status" value="1"/>
</dbReference>
<accession>A0A078KX60</accession>
<keyword evidence="4" id="KW-1185">Reference proteome</keyword>
<feature type="domain" description="Beta-lactamase-related" evidence="2">
    <location>
        <begin position="32"/>
        <end position="337"/>
    </location>
</feature>
<keyword evidence="1" id="KW-0732">Signal</keyword>
<dbReference type="Proteomes" id="UP000044071">
    <property type="component" value="Unassembled WGS sequence"/>
</dbReference>